<evidence type="ECO:0000256" key="7">
    <source>
        <dbReference type="SAM" id="Phobius"/>
    </source>
</evidence>
<feature type="transmembrane region" description="Helical" evidence="7">
    <location>
        <begin position="311"/>
        <end position="330"/>
    </location>
</feature>
<name>A0A1M6T8T3_9BACT</name>
<evidence type="ECO:0000313" key="9">
    <source>
        <dbReference type="Proteomes" id="UP000184275"/>
    </source>
</evidence>
<dbReference type="InterPro" id="IPR005524">
    <property type="entry name" value="DUF318"/>
</dbReference>
<dbReference type="GO" id="GO:0005886">
    <property type="term" value="C:plasma membrane"/>
    <property type="evidence" value="ECO:0007669"/>
    <property type="project" value="UniProtKB-SubCell"/>
</dbReference>
<feature type="transmembrane region" description="Helical" evidence="7">
    <location>
        <begin position="80"/>
        <end position="99"/>
    </location>
</feature>
<feature type="transmembrane region" description="Helical" evidence="7">
    <location>
        <begin position="376"/>
        <end position="400"/>
    </location>
</feature>
<dbReference type="AlphaFoldDB" id="A0A1M6T8T3"/>
<evidence type="ECO:0000313" key="8">
    <source>
        <dbReference type="EMBL" id="SHK53360.1"/>
    </source>
</evidence>
<accession>A0A1M6T8T3</accession>
<dbReference type="EMBL" id="FRAW01000009">
    <property type="protein sequence ID" value="SHK53360.1"/>
    <property type="molecule type" value="Genomic_DNA"/>
</dbReference>
<protein>
    <recommendedName>
        <fullName evidence="10">Permease</fullName>
    </recommendedName>
</protein>
<feature type="transmembrane region" description="Helical" evidence="7">
    <location>
        <begin position="187"/>
        <end position="206"/>
    </location>
</feature>
<proteinExistence type="inferred from homology"/>
<keyword evidence="6 7" id="KW-0472">Membrane</keyword>
<comment type="subcellular location">
    <subcellularLocation>
        <location evidence="1">Cell membrane</location>
        <topology evidence="1">Multi-pass membrane protein</topology>
    </subcellularLocation>
</comment>
<feature type="transmembrane region" description="Helical" evidence="7">
    <location>
        <begin position="41"/>
        <end position="60"/>
    </location>
</feature>
<dbReference type="PANTHER" id="PTHR42775:SF2">
    <property type="entry name" value="PERMEASE"/>
    <property type="match status" value="1"/>
</dbReference>
<comment type="similarity">
    <text evidence="2">Belongs to the UPF0718 family.</text>
</comment>
<feature type="transmembrane region" description="Helical" evidence="7">
    <location>
        <begin position="279"/>
        <end position="299"/>
    </location>
</feature>
<evidence type="ECO:0000256" key="5">
    <source>
        <dbReference type="ARBA" id="ARBA00022989"/>
    </source>
</evidence>
<evidence type="ECO:0008006" key="10">
    <source>
        <dbReference type="Google" id="ProtNLM"/>
    </source>
</evidence>
<dbReference type="Pfam" id="PF03773">
    <property type="entry name" value="ArsP_1"/>
    <property type="match status" value="1"/>
</dbReference>
<feature type="transmembrane region" description="Helical" evidence="7">
    <location>
        <begin position="342"/>
        <end position="364"/>
    </location>
</feature>
<evidence type="ECO:0000256" key="3">
    <source>
        <dbReference type="ARBA" id="ARBA00022475"/>
    </source>
</evidence>
<evidence type="ECO:0000256" key="1">
    <source>
        <dbReference type="ARBA" id="ARBA00004651"/>
    </source>
</evidence>
<keyword evidence="9" id="KW-1185">Reference proteome</keyword>
<feature type="transmembrane region" description="Helical" evidence="7">
    <location>
        <begin position="152"/>
        <end position="175"/>
    </location>
</feature>
<sequence>MKCKCCCNKKKTEQTENLVEIPRKVQPAKKKDFFVSHKNTVVFRSAFLAIGLAIGIAAIVDGVNGIKVLGDFITEQILGMKWLNTLLGMAFTGIFNEEFMTTRWGGAMQFFIYDTIKIMVLLCLLIFLISYIQSYFPPERTKQILGKFHGMGANAVGALLGTVTPFCSCSSIPIFMGFTKAGISSGVTFSFLISSPLVDLGAFILLASVFGFPIAIVYVVVGLVLAILGGTIIEKTGVGKHVRDFILEGDIAEVEGVELTRKDRLIYAKDQMLGTLKRVWIYILVGVGIGAAIHNFIPTEWIQMVLGEDKWYSVLVASVVGVPMYADIFGTIPVAEALFAKGVGVGTILAFMMSVTALSLPSLIMLSKAVKPKLLFWFIFIVVVGIIAIGYIFNALNFLFV</sequence>
<evidence type="ECO:0000256" key="6">
    <source>
        <dbReference type="ARBA" id="ARBA00023136"/>
    </source>
</evidence>
<keyword evidence="5 7" id="KW-1133">Transmembrane helix</keyword>
<keyword evidence="4 7" id="KW-0812">Transmembrane</keyword>
<dbReference type="PANTHER" id="PTHR42775">
    <property type="entry name" value="PERMEASE RV2963-RELATED"/>
    <property type="match status" value="1"/>
</dbReference>
<feature type="transmembrane region" description="Helical" evidence="7">
    <location>
        <begin position="212"/>
        <end position="233"/>
    </location>
</feature>
<organism evidence="8 9">
    <name type="scientific">Fibrobacter intestinalis</name>
    <dbReference type="NCBI Taxonomy" id="28122"/>
    <lineage>
        <taxon>Bacteria</taxon>
        <taxon>Pseudomonadati</taxon>
        <taxon>Fibrobacterota</taxon>
        <taxon>Fibrobacteria</taxon>
        <taxon>Fibrobacterales</taxon>
        <taxon>Fibrobacteraceae</taxon>
        <taxon>Fibrobacter</taxon>
    </lineage>
</organism>
<evidence type="ECO:0000256" key="2">
    <source>
        <dbReference type="ARBA" id="ARBA00006386"/>
    </source>
</evidence>
<gene>
    <name evidence="8" type="ORF">SAMN05720469_10926</name>
</gene>
<keyword evidence="3" id="KW-1003">Cell membrane</keyword>
<dbReference type="Proteomes" id="UP000184275">
    <property type="component" value="Unassembled WGS sequence"/>
</dbReference>
<reference evidence="9" key="1">
    <citation type="submission" date="2016-11" db="EMBL/GenBank/DDBJ databases">
        <authorList>
            <person name="Varghese N."/>
            <person name="Submissions S."/>
        </authorList>
    </citation>
    <scope>NUCLEOTIDE SEQUENCE [LARGE SCALE GENOMIC DNA]</scope>
    <source>
        <strain evidence="9">UWOS</strain>
    </source>
</reference>
<dbReference type="InterPro" id="IPR053166">
    <property type="entry name" value="UPF0718_permease"/>
</dbReference>
<feature type="transmembrane region" description="Helical" evidence="7">
    <location>
        <begin position="111"/>
        <end position="132"/>
    </location>
</feature>
<evidence type="ECO:0000256" key="4">
    <source>
        <dbReference type="ARBA" id="ARBA00022692"/>
    </source>
</evidence>